<keyword evidence="4 7" id="KW-0811">Translocation</keyword>
<protein>
    <recommendedName>
        <fullName evidence="7">Nuclear pore complex protein</fullName>
    </recommendedName>
</protein>
<evidence type="ECO:0000256" key="2">
    <source>
        <dbReference type="ARBA" id="ARBA00022816"/>
    </source>
</evidence>
<proteinExistence type="inferred from homology"/>
<dbReference type="Gene3D" id="1.20.190.50">
    <property type="match status" value="1"/>
</dbReference>
<evidence type="ECO:0000256" key="1">
    <source>
        <dbReference type="ARBA" id="ARBA00022448"/>
    </source>
</evidence>
<keyword evidence="5 7" id="KW-0906">Nuclear pore complex</keyword>
<evidence type="ECO:0000256" key="4">
    <source>
        <dbReference type="ARBA" id="ARBA00023010"/>
    </source>
</evidence>
<dbReference type="Gene3D" id="1.10.3450.20">
    <property type="match status" value="1"/>
</dbReference>
<evidence type="ECO:0000256" key="5">
    <source>
        <dbReference type="ARBA" id="ARBA00023132"/>
    </source>
</evidence>
<gene>
    <name evidence="8" type="ORF">OBBRIDRAFT_819131</name>
</gene>
<dbReference type="GO" id="GO:0031080">
    <property type="term" value="C:nuclear pore outer ring"/>
    <property type="evidence" value="ECO:0007669"/>
    <property type="project" value="TreeGrafter"/>
</dbReference>
<evidence type="ECO:0000256" key="6">
    <source>
        <dbReference type="ARBA" id="ARBA00023242"/>
    </source>
</evidence>
<dbReference type="OrthoDB" id="3098at2759"/>
<comment type="subunit">
    <text evidence="7">Part of the nuclear pore complex (NPC).</text>
</comment>
<dbReference type="GO" id="GO:0006606">
    <property type="term" value="P:protein import into nucleus"/>
    <property type="evidence" value="ECO:0007669"/>
    <property type="project" value="TreeGrafter"/>
</dbReference>
<evidence type="ECO:0000256" key="7">
    <source>
        <dbReference type="RuleBase" id="RU365072"/>
    </source>
</evidence>
<dbReference type="PANTHER" id="PTHR13003">
    <property type="entry name" value="NUP107-RELATED"/>
    <property type="match status" value="1"/>
</dbReference>
<evidence type="ECO:0000256" key="3">
    <source>
        <dbReference type="ARBA" id="ARBA00022927"/>
    </source>
</evidence>
<dbReference type="GO" id="GO:0000973">
    <property type="term" value="P:post-transcriptional tethering of RNA polymerase II gene DNA at nuclear periphery"/>
    <property type="evidence" value="ECO:0007669"/>
    <property type="project" value="TreeGrafter"/>
</dbReference>
<keyword evidence="2" id="KW-0509">mRNA transport</keyword>
<dbReference type="InterPro" id="IPR007252">
    <property type="entry name" value="Nup84/Nup107"/>
</dbReference>
<name>A0A8E2DNP6_9APHY</name>
<keyword evidence="9" id="KW-1185">Reference proteome</keyword>
<evidence type="ECO:0000313" key="9">
    <source>
        <dbReference type="Proteomes" id="UP000250043"/>
    </source>
</evidence>
<dbReference type="PANTHER" id="PTHR13003:SF2">
    <property type="entry name" value="NUCLEAR PORE COMPLEX PROTEIN NUP107"/>
    <property type="match status" value="1"/>
</dbReference>
<comment type="similarity">
    <text evidence="7">Belongs to the nucleoporin Nup84/Nup107 family.</text>
</comment>
<dbReference type="Pfam" id="PF04121">
    <property type="entry name" value="Nup84_Nup100"/>
    <property type="match status" value="1"/>
</dbReference>
<dbReference type="GO" id="GO:0031965">
    <property type="term" value="C:nuclear membrane"/>
    <property type="evidence" value="ECO:0007669"/>
    <property type="project" value="UniProtKB-SubCell"/>
</dbReference>
<comment type="function">
    <text evidence="7">Functions as a component of the nuclear pore complex (NPC).</text>
</comment>
<keyword evidence="7" id="KW-0472">Membrane</keyword>
<dbReference type="AlphaFoldDB" id="A0A8E2DNP6"/>
<dbReference type="EMBL" id="KV722398">
    <property type="protein sequence ID" value="OCH90763.1"/>
    <property type="molecule type" value="Genomic_DNA"/>
</dbReference>
<keyword evidence="3" id="KW-0653">Protein transport</keyword>
<organism evidence="8 9">
    <name type="scientific">Obba rivulosa</name>
    <dbReference type="NCBI Taxonomy" id="1052685"/>
    <lineage>
        <taxon>Eukaryota</taxon>
        <taxon>Fungi</taxon>
        <taxon>Dikarya</taxon>
        <taxon>Basidiomycota</taxon>
        <taxon>Agaricomycotina</taxon>
        <taxon>Agaricomycetes</taxon>
        <taxon>Polyporales</taxon>
        <taxon>Gelatoporiaceae</taxon>
        <taxon>Obba</taxon>
    </lineage>
</organism>
<comment type="subcellular location">
    <subcellularLocation>
        <location evidence="7">Nucleus</location>
        <location evidence="7">Nuclear pore complex</location>
    </subcellularLocation>
    <subcellularLocation>
        <location evidence="7">Nucleus membrane</location>
    </subcellularLocation>
</comment>
<sequence length="779" mass="86869">MSATEAEQTLYAPYAELLAHFQPFRYDLPTLLDPTSGLAPRLRHLCTDALSEDDVEEGGEERDREREALRLEADTWGLLQVLMPQRLFTPDEAPSLRSLLAQNPYIPPADLVGALQRASRFLAELIVVRDWASEVCAVPHGAGTETGGYWRFTRVSKAGLGAREGGLVQSLDPDGPTREGKALAVDDAAAEHRLLHALFGCVRAGRLDAAVSLCQRAHQPWRAAALRGAVLARWGALSPREGEESEDEEDDRWRGNVRRGLWKTVCTRSALDTTLPPLERALNAALAPSPQTVSALRLACRTWADELWVRVCVACEERLDRGAREAGARGWYWADGWEGTDEIDTEAEDLEMDTEGGEEEWEREVIDALESLAGVSVAEGPPASHPFHITQLHIVLNRLPELLDAFATGLMSGSYDPRSPEYPVLTRFFAHLGLYLRLLGEDVPAEAMRTILEAYLQVLEAAGQRELIALYAGALGENAVERYATFLASLALSADAGERKHALSRAQEHGLDVERVAIATAEKTMEHAFQELPPPTGPLPSIIGIQPPPSKDELLLIRSIEWTVFYEATYSTALEQANVILRYFLARGRVRVAQSVLDMLPSALGRLREPEDRATEYMHYRQFFNVWDILERVVECTALEVPHMSKEARAEWLEEYKTLLEQAHEQVVKLLTTEWLVSDVEESGGDRRRLELIRTRQIYIPELVIRLHSLLVASRSKIPENLKHALQLANVVADSRYKLYEDFINQDGRRLGDYLGAVRQAILAGLEGGGSDPFRIVTQ</sequence>
<keyword evidence="1 7" id="KW-0813">Transport</keyword>
<reference evidence="8 9" key="1">
    <citation type="submission" date="2016-07" db="EMBL/GenBank/DDBJ databases">
        <title>Draft genome of the white-rot fungus Obba rivulosa 3A-2.</title>
        <authorList>
            <consortium name="DOE Joint Genome Institute"/>
            <person name="Miettinen O."/>
            <person name="Riley R."/>
            <person name="Acob R."/>
            <person name="Barry K."/>
            <person name="Cullen D."/>
            <person name="De Vries R."/>
            <person name="Hainaut M."/>
            <person name="Hatakka A."/>
            <person name="Henrissat B."/>
            <person name="Hilden K."/>
            <person name="Kuo R."/>
            <person name="Labutti K."/>
            <person name="Lipzen A."/>
            <person name="Makela M.R."/>
            <person name="Sandor L."/>
            <person name="Spatafora J.W."/>
            <person name="Grigoriev I.V."/>
            <person name="Hibbett D.S."/>
        </authorList>
    </citation>
    <scope>NUCLEOTIDE SEQUENCE [LARGE SCALE GENOMIC DNA]</scope>
    <source>
        <strain evidence="8 9">3A-2</strain>
    </source>
</reference>
<dbReference type="Proteomes" id="UP000250043">
    <property type="component" value="Unassembled WGS sequence"/>
</dbReference>
<dbReference type="GO" id="GO:0006406">
    <property type="term" value="P:mRNA export from nucleus"/>
    <property type="evidence" value="ECO:0007669"/>
    <property type="project" value="TreeGrafter"/>
</dbReference>
<accession>A0A8E2DNP6</accession>
<dbReference type="GO" id="GO:0017056">
    <property type="term" value="F:structural constituent of nuclear pore"/>
    <property type="evidence" value="ECO:0007669"/>
    <property type="project" value="UniProtKB-UniRule"/>
</dbReference>
<evidence type="ECO:0000313" key="8">
    <source>
        <dbReference type="EMBL" id="OCH90763.1"/>
    </source>
</evidence>
<keyword evidence="6 7" id="KW-0539">Nucleus</keyword>